<organism evidence="1 2">
    <name type="scientific">Actinomadura macrotermitis</name>
    <dbReference type="NCBI Taxonomy" id="2585200"/>
    <lineage>
        <taxon>Bacteria</taxon>
        <taxon>Bacillati</taxon>
        <taxon>Actinomycetota</taxon>
        <taxon>Actinomycetes</taxon>
        <taxon>Streptosporangiales</taxon>
        <taxon>Thermomonosporaceae</taxon>
        <taxon>Actinomadura</taxon>
    </lineage>
</organism>
<proteinExistence type="predicted"/>
<evidence type="ECO:0008006" key="3">
    <source>
        <dbReference type="Google" id="ProtNLM"/>
    </source>
</evidence>
<dbReference type="AlphaFoldDB" id="A0A7K0BP47"/>
<dbReference type="InterPro" id="IPR029063">
    <property type="entry name" value="SAM-dependent_MTases_sf"/>
</dbReference>
<dbReference type="EMBL" id="WEGH01000001">
    <property type="protein sequence ID" value="MQY02968.1"/>
    <property type="molecule type" value="Genomic_DNA"/>
</dbReference>
<dbReference type="RefSeq" id="WP_153531019.1">
    <property type="nucleotide sequence ID" value="NZ_WEGH01000001.1"/>
</dbReference>
<keyword evidence="2" id="KW-1185">Reference proteome</keyword>
<sequence>MSERTGAPPTALDLETPSDARIYDCFLGGKDNYQADRQAAGEILALFPQAARMAKANRWMIARGVRYALAAGIRQIVDIGGGLPTYPSTLDVARDAARDARVVMIDSDPVVAVHYRALTPGGDVEVLEADLVRTGELLAEVGRLIDLRRPTLFVLGSMLHFLPGQVAATAVARLREAIAPGGQLLISHATGTAADAATVDAVEEVYARARVPLYCRSEAEITGLFGDLELIEPGLTDVDLWRAGDGDVRLRGMGLRLIGGLAVRDP</sequence>
<reference evidence="1 2" key="1">
    <citation type="submission" date="2019-10" db="EMBL/GenBank/DDBJ databases">
        <title>Actinomadura rubteroloni sp. nov. and Actinomadura macrotermitis sp. nov., isolated from the gut of fungus growing-termite Macrotermes natalensis.</title>
        <authorList>
            <person name="Benndorf R."/>
            <person name="Martin K."/>
            <person name="Kuefner M."/>
            <person name="De Beer W."/>
            <person name="Kaster A.-K."/>
            <person name="Vollmers J."/>
            <person name="Poulsen M."/>
            <person name="Beemelmanns C."/>
        </authorList>
    </citation>
    <scope>NUCLEOTIDE SEQUENCE [LARGE SCALE GENOMIC DNA]</scope>
    <source>
        <strain evidence="1 2">RB68</strain>
    </source>
</reference>
<dbReference type="SUPFAM" id="SSF53335">
    <property type="entry name" value="S-adenosyl-L-methionine-dependent methyltransferases"/>
    <property type="match status" value="1"/>
</dbReference>
<dbReference type="InterPro" id="IPR006764">
    <property type="entry name" value="SAM_dep_MeTrfase_SAV2177_type"/>
</dbReference>
<dbReference type="Pfam" id="PF04672">
    <property type="entry name" value="Methyltransf_19"/>
    <property type="match status" value="1"/>
</dbReference>
<name>A0A7K0BP47_9ACTN</name>
<dbReference type="PIRSF" id="PIRSF017393">
    <property type="entry name" value="MTase_SAV2177"/>
    <property type="match status" value="1"/>
</dbReference>
<protein>
    <recommendedName>
        <fullName evidence="3">S-adenosyl methyltransferase</fullName>
    </recommendedName>
</protein>
<gene>
    <name evidence="1" type="ORF">ACRB68_10030</name>
</gene>
<evidence type="ECO:0000313" key="2">
    <source>
        <dbReference type="Proteomes" id="UP000487268"/>
    </source>
</evidence>
<accession>A0A7K0BP47</accession>
<dbReference type="Gene3D" id="3.40.50.150">
    <property type="entry name" value="Vaccinia Virus protein VP39"/>
    <property type="match status" value="1"/>
</dbReference>
<comment type="caution">
    <text evidence="1">The sequence shown here is derived from an EMBL/GenBank/DDBJ whole genome shotgun (WGS) entry which is preliminary data.</text>
</comment>
<evidence type="ECO:0000313" key="1">
    <source>
        <dbReference type="EMBL" id="MQY02968.1"/>
    </source>
</evidence>
<dbReference type="Proteomes" id="UP000487268">
    <property type="component" value="Unassembled WGS sequence"/>
</dbReference>